<sequence length="225" mass="25155">MVNKDMNGFPVKKCSAFQFFKKRVRRWIKNPMVSVDKHQSPSLKYTGPSVVHSPHGEPDLEPSLCRTCLGDHAFQRGVLPQEKESCPWETQPRCEVKEPCTHANILTKPDHRTFWTNDDSAFMKQRRMGLNDFIQKIANNSYACKHPEVQSILKISQPQEPELMNANPSPPSTPSLLKSPSPTPSAGPPTASSSQPASKRPPRPSWASPTRLPWTLSSEPSEGGF</sequence>
<proteinExistence type="predicted"/>
<comment type="caution">
    <text evidence="2">The sequence shown here is derived from an EMBL/GenBank/DDBJ whole genome shotgun (WGS) entry which is preliminary data.</text>
</comment>
<evidence type="ECO:0000313" key="2">
    <source>
        <dbReference type="EMBL" id="KAF6342037.1"/>
    </source>
</evidence>
<organism evidence="2 3">
    <name type="scientific">Myotis myotis</name>
    <name type="common">Greater mouse-eared bat</name>
    <name type="synonym">Vespertilio myotis</name>
    <dbReference type="NCBI Taxonomy" id="51298"/>
    <lineage>
        <taxon>Eukaryota</taxon>
        <taxon>Metazoa</taxon>
        <taxon>Chordata</taxon>
        <taxon>Craniata</taxon>
        <taxon>Vertebrata</taxon>
        <taxon>Euteleostomi</taxon>
        <taxon>Mammalia</taxon>
        <taxon>Eutheria</taxon>
        <taxon>Laurasiatheria</taxon>
        <taxon>Chiroptera</taxon>
        <taxon>Yangochiroptera</taxon>
        <taxon>Vespertilionidae</taxon>
        <taxon>Myotis</taxon>
    </lineage>
</organism>
<dbReference type="Gene3D" id="3.30.1520.10">
    <property type="entry name" value="Phox-like domain"/>
    <property type="match status" value="1"/>
</dbReference>
<feature type="region of interest" description="Disordered" evidence="1">
    <location>
        <begin position="161"/>
        <end position="225"/>
    </location>
</feature>
<keyword evidence="2" id="KW-0418">Kinase</keyword>
<feature type="compositionally biased region" description="Low complexity" evidence="1">
    <location>
        <begin position="188"/>
        <end position="198"/>
    </location>
</feature>
<dbReference type="Proteomes" id="UP000527355">
    <property type="component" value="Unassembled WGS sequence"/>
</dbReference>
<evidence type="ECO:0000256" key="1">
    <source>
        <dbReference type="SAM" id="MobiDB-lite"/>
    </source>
</evidence>
<gene>
    <name evidence="2" type="ORF">mMyoMyo1_017373</name>
</gene>
<reference evidence="2 3" key="1">
    <citation type="journal article" date="2020" name="Nature">
        <title>Six reference-quality genomes reveal evolution of bat adaptations.</title>
        <authorList>
            <person name="Jebb D."/>
            <person name="Huang Z."/>
            <person name="Pippel M."/>
            <person name="Hughes G.M."/>
            <person name="Lavrichenko K."/>
            <person name="Devanna P."/>
            <person name="Winkler S."/>
            <person name="Jermiin L.S."/>
            <person name="Skirmuntt E.C."/>
            <person name="Katzourakis A."/>
            <person name="Burkitt-Gray L."/>
            <person name="Ray D.A."/>
            <person name="Sullivan K.A.M."/>
            <person name="Roscito J.G."/>
            <person name="Kirilenko B.M."/>
            <person name="Davalos L.M."/>
            <person name="Corthals A.P."/>
            <person name="Power M.L."/>
            <person name="Jones G."/>
            <person name="Ransome R.D."/>
            <person name="Dechmann D.K.N."/>
            <person name="Locatelli A.G."/>
            <person name="Puechmaille S.J."/>
            <person name="Fedrigo O."/>
            <person name="Jarvis E.D."/>
            <person name="Hiller M."/>
            <person name="Vernes S.C."/>
            <person name="Myers E.W."/>
            <person name="Teeling E.C."/>
        </authorList>
    </citation>
    <scope>NUCLEOTIDE SEQUENCE [LARGE SCALE GENOMIC DNA]</scope>
    <source>
        <strain evidence="2">MMyoMyo1</strain>
        <tissue evidence="2">Flight muscle</tissue>
    </source>
</reference>
<evidence type="ECO:0000313" key="3">
    <source>
        <dbReference type="Proteomes" id="UP000527355"/>
    </source>
</evidence>
<dbReference type="GO" id="GO:0016301">
    <property type="term" value="F:kinase activity"/>
    <property type="evidence" value="ECO:0007669"/>
    <property type="project" value="UniProtKB-KW"/>
</dbReference>
<feature type="compositionally biased region" description="Polar residues" evidence="1">
    <location>
        <begin position="215"/>
        <end position="225"/>
    </location>
</feature>
<accession>A0A7J7WX90</accession>
<dbReference type="InterPro" id="IPR036871">
    <property type="entry name" value="PX_dom_sf"/>
</dbReference>
<name>A0A7J7WX90_MYOMY</name>
<dbReference type="SUPFAM" id="SSF64268">
    <property type="entry name" value="PX domain"/>
    <property type="match status" value="1"/>
</dbReference>
<keyword evidence="3" id="KW-1185">Reference proteome</keyword>
<protein>
    <submittedName>
        <fullName evidence="2">Serum/glucocorticoid regulated kinase 1</fullName>
    </submittedName>
</protein>
<keyword evidence="2" id="KW-0808">Transferase</keyword>
<dbReference type="GO" id="GO:0035091">
    <property type="term" value="F:phosphatidylinositol binding"/>
    <property type="evidence" value="ECO:0007669"/>
    <property type="project" value="InterPro"/>
</dbReference>
<dbReference type="EMBL" id="JABWUV010000007">
    <property type="protein sequence ID" value="KAF6342037.1"/>
    <property type="molecule type" value="Genomic_DNA"/>
</dbReference>
<dbReference type="VEuPathDB" id="HostDB:LOC118660169"/>
<dbReference type="AlphaFoldDB" id="A0A7J7WX90"/>